<accession>D7WBC4</accession>
<dbReference type="STRING" id="585529.HMPREF0291_10413"/>
<dbReference type="CDD" id="cd02612">
    <property type="entry name" value="HAD_PGPPase"/>
    <property type="match status" value="1"/>
</dbReference>
<dbReference type="PANTHER" id="PTHR43344:SF13">
    <property type="entry name" value="PHOSPHATASE RV3661-RELATED"/>
    <property type="match status" value="1"/>
</dbReference>
<dbReference type="RefSeq" id="WP_005287190.1">
    <property type="nucleotide sequence ID" value="NZ_CM000961.1"/>
</dbReference>
<gene>
    <name evidence="7" type="ORF">HMPREF0291_10413</name>
</gene>
<dbReference type="Gene3D" id="1.20.1440.100">
    <property type="entry name" value="SG protein - dephosphorylation function"/>
    <property type="match status" value="1"/>
</dbReference>
<keyword evidence="4" id="KW-0460">Magnesium</keyword>
<evidence type="ECO:0000313" key="8">
    <source>
        <dbReference type="Proteomes" id="UP000004208"/>
    </source>
</evidence>
<keyword evidence="6" id="KW-1133">Transmembrane helix</keyword>
<dbReference type="SUPFAM" id="SSF56784">
    <property type="entry name" value="HAD-like"/>
    <property type="match status" value="1"/>
</dbReference>
<dbReference type="InterPro" id="IPR023214">
    <property type="entry name" value="HAD_sf"/>
</dbReference>
<evidence type="ECO:0000256" key="2">
    <source>
        <dbReference type="ARBA" id="ARBA00022723"/>
    </source>
</evidence>
<keyword evidence="6" id="KW-0472">Membrane</keyword>
<comment type="similarity">
    <text evidence="1">Belongs to the HAD-like hydrolase superfamily. SerB family.</text>
</comment>
<keyword evidence="8" id="KW-1185">Reference proteome</keyword>
<dbReference type="EMBL" id="ACLJ02000001">
    <property type="protein sequence ID" value="EFK55155.1"/>
    <property type="molecule type" value="Genomic_DNA"/>
</dbReference>
<dbReference type="eggNOG" id="COG0560">
    <property type="taxonomic scope" value="Bacteria"/>
</dbReference>
<dbReference type="AlphaFoldDB" id="D7WBC4"/>
<dbReference type="PANTHER" id="PTHR43344">
    <property type="entry name" value="PHOSPHOSERINE PHOSPHATASE"/>
    <property type="match status" value="1"/>
</dbReference>
<reference evidence="7" key="1">
    <citation type="submission" date="2010-06" db="EMBL/GenBank/DDBJ databases">
        <authorList>
            <person name="Muzny D."/>
            <person name="Qin X."/>
            <person name="Buhay C."/>
            <person name="Dugan-Rocha S."/>
            <person name="Ding Y."/>
            <person name="Chen G."/>
            <person name="Hawes A."/>
            <person name="Holder M."/>
            <person name="Jhangiani S."/>
            <person name="Johnson A."/>
            <person name="Khan Z."/>
            <person name="Li Z."/>
            <person name="Liu W."/>
            <person name="Liu X."/>
            <person name="Perez L."/>
            <person name="Shen H."/>
            <person name="Wang Q."/>
            <person name="Watt J."/>
            <person name="Xi L."/>
            <person name="Xin Y."/>
            <person name="Zhou J."/>
            <person name="Deng J."/>
            <person name="Jiang H."/>
            <person name="Liu Y."/>
            <person name="Qu J."/>
            <person name="Song X.-Z."/>
            <person name="Zhang L."/>
            <person name="Villasana D."/>
            <person name="Johnson A."/>
            <person name="Liu J."/>
            <person name="Liyanage D."/>
            <person name="Lorensuhewa L."/>
            <person name="Robinson T."/>
            <person name="Song A."/>
            <person name="Song B.-B."/>
            <person name="Dinh H."/>
            <person name="Thornton R."/>
            <person name="Coyle M."/>
            <person name="Francisco L."/>
            <person name="Jackson L."/>
            <person name="Javaid M."/>
            <person name="Korchina V."/>
            <person name="Kovar C."/>
            <person name="Mata R."/>
            <person name="Mathew T."/>
            <person name="Ngo R."/>
            <person name="Nguyen L."/>
            <person name="Nguyen N."/>
            <person name="Okwuonu G."/>
            <person name="Ongeri F."/>
            <person name="Pham C."/>
            <person name="Simmons D."/>
            <person name="Wilczek-Boney K."/>
            <person name="Hale W."/>
            <person name="Jakkamsetti A."/>
            <person name="Pham P."/>
            <person name="Ruth R."/>
            <person name="San Lucas F."/>
            <person name="Warren J."/>
            <person name="Zhang J."/>
            <person name="Zhao Z."/>
            <person name="Zhou C."/>
            <person name="Zhu D."/>
            <person name="Lee S."/>
            <person name="Bess C."/>
            <person name="Blankenburg K."/>
            <person name="Forbes L."/>
            <person name="Fu Q."/>
            <person name="Gubbala S."/>
            <person name="Hirani K."/>
            <person name="Jayaseelan J.C."/>
            <person name="Lara F."/>
            <person name="Munidasa M."/>
            <person name="Palculict T."/>
            <person name="Patil S."/>
            <person name="Pu L.-L."/>
            <person name="Saada N."/>
            <person name="Tang L."/>
            <person name="Weissenberger G."/>
            <person name="Zhu Y."/>
            <person name="Hemphill L."/>
            <person name="Shang Y."/>
            <person name="Youmans B."/>
            <person name="Ayvaz T."/>
            <person name="Ross M."/>
            <person name="Santibanez J."/>
            <person name="Aqrawi P."/>
            <person name="Gross S."/>
            <person name="Joshi V."/>
            <person name="Fowler G."/>
            <person name="Nazareth L."/>
            <person name="Reid J."/>
            <person name="Worley K."/>
            <person name="Petrosino J."/>
            <person name="Highlander S."/>
            <person name="Gibbs R."/>
        </authorList>
    </citation>
    <scope>NUCLEOTIDE SEQUENCE [LARGE SCALE GENOMIC DNA]</scope>
    <source>
        <strain evidence="7">ATCC 33030</strain>
    </source>
</reference>
<dbReference type="OrthoDB" id="25607at2"/>
<dbReference type="NCBIfam" id="TIGR01490">
    <property type="entry name" value="HAD-SF-IB-hyp1"/>
    <property type="match status" value="1"/>
</dbReference>
<name>D7WBC4_9CORY</name>
<evidence type="ECO:0000256" key="5">
    <source>
        <dbReference type="SAM" id="MobiDB-lite"/>
    </source>
</evidence>
<dbReference type="Gene3D" id="3.40.50.1000">
    <property type="entry name" value="HAD superfamily/HAD-like"/>
    <property type="match status" value="1"/>
</dbReference>
<keyword evidence="2" id="KW-0479">Metal-binding</keyword>
<organism evidence="7 8">
    <name type="scientific">Corynebacterium genitalium ATCC 33030</name>
    <dbReference type="NCBI Taxonomy" id="585529"/>
    <lineage>
        <taxon>Bacteria</taxon>
        <taxon>Bacillati</taxon>
        <taxon>Actinomycetota</taxon>
        <taxon>Actinomycetes</taxon>
        <taxon>Mycobacteriales</taxon>
        <taxon>Corynebacteriaceae</taxon>
        <taxon>Corynebacterium</taxon>
    </lineage>
</organism>
<evidence type="ECO:0000256" key="3">
    <source>
        <dbReference type="ARBA" id="ARBA00022801"/>
    </source>
</evidence>
<feature type="region of interest" description="Disordered" evidence="5">
    <location>
        <begin position="1"/>
        <end position="22"/>
    </location>
</feature>
<dbReference type="Pfam" id="PF12710">
    <property type="entry name" value="HAD"/>
    <property type="match status" value="1"/>
</dbReference>
<dbReference type="InterPro" id="IPR006385">
    <property type="entry name" value="HAD_hydro_SerB1"/>
</dbReference>
<evidence type="ECO:0000256" key="1">
    <source>
        <dbReference type="ARBA" id="ARBA00009184"/>
    </source>
</evidence>
<dbReference type="FunFam" id="3.40.50.1000:FF:000025">
    <property type="entry name" value="HAD hydrolase, family IB"/>
    <property type="match status" value="1"/>
</dbReference>
<protein>
    <submittedName>
        <fullName evidence="7">HAD hydrolase, family IB</fullName>
    </submittedName>
</protein>
<dbReference type="InterPro" id="IPR036412">
    <property type="entry name" value="HAD-like_sf"/>
</dbReference>
<comment type="caution">
    <text evidence="7">The sequence shown here is derived from an EMBL/GenBank/DDBJ whole genome shotgun (WGS) entry which is preliminary data.</text>
</comment>
<dbReference type="Proteomes" id="UP000004208">
    <property type="component" value="Unassembled WGS sequence"/>
</dbReference>
<evidence type="ECO:0000313" key="7">
    <source>
        <dbReference type="EMBL" id="EFK55155.1"/>
    </source>
</evidence>
<keyword evidence="6" id="KW-0812">Transmembrane</keyword>
<dbReference type="NCBIfam" id="TIGR01488">
    <property type="entry name" value="HAD-SF-IB"/>
    <property type="match status" value="1"/>
</dbReference>
<dbReference type="HOGENOM" id="CLU_052657_1_0_11"/>
<proteinExistence type="inferred from homology"/>
<dbReference type="GO" id="GO:0046872">
    <property type="term" value="F:metal ion binding"/>
    <property type="evidence" value="ECO:0007669"/>
    <property type="project" value="UniProtKB-KW"/>
</dbReference>
<evidence type="ECO:0000256" key="4">
    <source>
        <dbReference type="ARBA" id="ARBA00022842"/>
    </source>
</evidence>
<dbReference type="InterPro" id="IPR050582">
    <property type="entry name" value="HAD-like_SerB"/>
</dbReference>
<dbReference type="GO" id="GO:0016787">
    <property type="term" value="F:hydrolase activity"/>
    <property type="evidence" value="ECO:0007669"/>
    <property type="project" value="UniProtKB-KW"/>
</dbReference>
<keyword evidence="3 7" id="KW-0378">Hydrolase</keyword>
<feature type="transmembrane region" description="Helical" evidence="6">
    <location>
        <begin position="258"/>
        <end position="279"/>
    </location>
</feature>
<sequence length="285" mass="30473">MTDTGPDHSAAASPASPQRVGEGTGERVAAFFDLDKTIIATSSAYAFGRGFMDNGLITRQEALELYLSKTSYMFSGHSSAKMDATRDRMAAMVKGWPVEQVRDVVADTMASVVTPAIYSEARELIDYHRAQGHDLVILSASASILVEPIAAELGIETIVATQAEVKDGKLTGEITHYLKGDAKADAVRRLADERGYDLARSYAYSDSLTDVPMLAMVGHPVAVNPDRGLRKHAAANGWDIRSFKNPEPLFPSPGAKEIGIGAGMVASVAALTAFGVWLAQRRKSA</sequence>
<evidence type="ECO:0000256" key="6">
    <source>
        <dbReference type="SAM" id="Phobius"/>
    </source>
</evidence>